<dbReference type="EMBL" id="CP073100">
    <property type="protein sequence ID" value="QUE53075.1"/>
    <property type="molecule type" value="Genomic_DNA"/>
</dbReference>
<gene>
    <name evidence="2" type="ORF">KBB96_09305</name>
</gene>
<dbReference type="Proteomes" id="UP000676169">
    <property type="component" value="Chromosome"/>
</dbReference>
<protein>
    <submittedName>
        <fullName evidence="2">Uncharacterized protein</fullName>
    </submittedName>
</protein>
<evidence type="ECO:0000256" key="1">
    <source>
        <dbReference type="SAM" id="SignalP"/>
    </source>
</evidence>
<keyword evidence="3" id="KW-1185">Reference proteome</keyword>
<dbReference type="RefSeq" id="WP_211634419.1">
    <property type="nucleotide sequence ID" value="NZ_CP073100.1"/>
</dbReference>
<dbReference type="KEGG" id="lamb:KBB96_09305"/>
<keyword evidence="1" id="KW-0732">Signal</keyword>
<accession>A0A975J2Y6</accession>
<evidence type="ECO:0000313" key="3">
    <source>
        <dbReference type="Proteomes" id="UP000676169"/>
    </source>
</evidence>
<organism evidence="2 3">
    <name type="scientific">Luteolibacter ambystomatis</name>
    <dbReference type="NCBI Taxonomy" id="2824561"/>
    <lineage>
        <taxon>Bacteria</taxon>
        <taxon>Pseudomonadati</taxon>
        <taxon>Verrucomicrobiota</taxon>
        <taxon>Verrucomicrobiia</taxon>
        <taxon>Verrucomicrobiales</taxon>
        <taxon>Verrucomicrobiaceae</taxon>
        <taxon>Luteolibacter</taxon>
    </lineage>
</organism>
<feature type="signal peptide" evidence="1">
    <location>
        <begin position="1"/>
        <end position="29"/>
    </location>
</feature>
<dbReference type="AlphaFoldDB" id="A0A975J2Y6"/>
<sequence>MNDMFPRRRSLVTIVMFVMAGWIPLSAMAAEAPEGDKHPLKKKIGFTTNQQTIDLGGPNGGAPNNKMVWTLEAVTVAESDLSYKKVIHVQKGKEMTARLKVTPPATVKILEVSVKNAQNQKIPQPSPAFGKVFDNSTLKFDATTIAAKTNPNAITVKFEYKSATPQGNEEVLTSTINIPVNRIDTLSEAINTVTKKIFEEGQHDYDVGSDSGQAGNEDVLYFPQNPPPNAWISCVGFTLHALRHAHKFWINSSPIGFSPYKSQSTEGDVVGHMNWLRIKRGWKIYYVTETNKTLSQVNDGYFANATWSGITEYTECKTAGTPGNAGFTALTAKPFIYMSRRAGYHAGMGVEGVAYEAHADLVHDAIFDKSWPSGYNAAGACWIMRVQALEPDGSNVEHTIPYGFIAVPP</sequence>
<name>A0A975J2Y6_9BACT</name>
<reference evidence="2" key="1">
    <citation type="submission" date="2021-04" db="EMBL/GenBank/DDBJ databases">
        <title>Luteolibacter sp. 32A isolated from the skin of an Anderson's salamander (Ambystoma andersonii).</title>
        <authorList>
            <person name="Spergser J."/>
            <person name="Busse H.-J."/>
        </authorList>
    </citation>
    <scope>NUCLEOTIDE SEQUENCE</scope>
    <source>
        <strain evidence="2">32A</strain>
    </source>
</reference>
<proteinExistence type="predicted"/>
<evidence type="ECO:0000313" key="2">
    <source>
        <dbReference type="EMBL" id="QUE53075.1"/>
    </source>
</evidence>
<feature type="chain" id="PRO_5037746179" evidence="1">
    <location>
        <begin position="30"/>
        <end position="409"/>
    </location>
</feature>